<organism evidence="2 3">
    <name type="scientific">Thelazia callipaeda</name>
    <name type="common">Oriental eyeworm</name>
    <name type="synonym">Parasitic nematode</name>
    <dbReference type="NCBI Taxonomy" id="103827"/>
    <lineage>
        <taxon>Eukaryota</taxon>
        <taxon>Metazoa</taxon>
        <taxon>Ecdysozoa</taxon>
        <taxon>Nematoda</taxon>
        <taxon>Chromadorea</taxon>
        <taxon>Rhabditida</taxon>
        <taxon>Spirurina</taxon>
        <taxon>Spiruromorpha</taxon>
        <taxon>Thelazioidea</taxon>
        <taxon>Thelaziidae</taxon>
        <taxon>Thelazia</taxon>
    </lineage>
</organism>
<dbReference type="OrthoDB" id="19653at2759"/>
<dbReference type="Proteomes" id="UP000276776">
    <property type="component" value="Unassembled WGS sequence"/>
</dbReference>
<keyword evidence="1" id="KW-1133">Transmembrane helix</keyword>
<sequence>MKFRQPTPTALSGFKWKPFTNESSEYAILDLPLRKATGSLHWPITNFWNKETIFLEKFALHEKGLPVLSEELTDEERLQLSAYRRAWWALWLLVAMIAFVIWISVICIVVTRCRSPRAKPYNNIVVNR</sequence>
<dbReference type="EMBL" id="UYYF01005627">
    <property type="protein sequence ID" value="VDN08627.1"/>
    <property type="molecule type" value="Genomic_DNA"/>
</dbReference>
<accession>A0A3P7LA16</accession>
<proteinExistence type="predicted"/>
<reference evidence="2 3" key="1">
    <citation type="submission" date="2018-11" db="EMBL/GenBank/DDBJ databases">
        <authorList>
            <consortium name="Pathogen Informatics"/>
        </authorList>
    </citation>
    <scope>NUCLEOTIDE SEQUENCE [LARGE SCALE GENOMIC DNA]</scope>
</reference>
<dbReference type="AlphaFoldDB" id="A0A3P7LA16"/>
<evidence type="ECO:0000313" key="3">
    <source>
        <dbReference type="Proteomes" id="UP000276776"/>
    </source>
</evidence>
<name>A0A3P7LA16_THECL</name>
<gene>
    <name evidence="2" type="ORF">TCLT_LOCUS10909</name>
</gene>
<keyword evidence="1" id="KW-0472">Membrane</keyword>
<keyword evidence="1" id="KW-0812">Transmembrane</keyword>
<keyword evidence="3" id="KW-1185">Reference proteome</keyword>
<evidence type="ECO:0000256" key="1">
    <source>
        <dbReference type="SAM" id="Phobius"/>
    </source>
</evidence>
<evidence type="ECO:0000313" key="2">
    <source>
        <dbReference type="EMBL" id="VDN08627.1"/>
    </source>
</evidence>
<protein>
    <submittedName>
        <fullName evidence="2">Uncharacterized protein</fullName>
    </submittedName>
</protein>
<dbReference type="STRING" id="103827.A0A3P7LA16"/>
<feature type="transmembrane region" description="Helical" evidence="1">
    <location>
        <begin position="88"/>
        <end position="110"/>
    </location>
</feature>